<accession>A0AA43TT56</accession>
<keyword evidence="3" id="KW-0805">Transcription regulation</keyword>
<evidence type="ECO:0000256" key="4">
    <source>
        <dbReference type="ARBA" id="ARBA00023125"/>
    </source>
</evidence>
<dbReference type="GO" id="GO:0005634">
    <property type="term" value="C:nucleus"/>
    <property type="evidence" value="ECO:0007669"/>
    <property type="project" value="TreeGrafter"/>
</dbReference>
<gene>
    <name evidence="9" type="ORF">OHK93_006056</name>
</gene>
<dbReference type="GO" id="GO:0006351">
    <property type="term" value="P:DNA-templated transcription"/>
    <property type="evidence" value="ECO:0007669"/>
    <property type="project" value="InterPro"/>
</dbReference>
<keyword evidence="10" id="KW-1185">Reference proteome</keyword>
<evidence type="ECO:0000256" key="7">
    <source>
        <dbReference type="SAM" id="MobiDB-lite"/>
    </source>
</evidence>
<dbReference type="Proteomes" id="UP001161017">
    <property type="component" value="Unassembled WGS sequence"/>
</dbReference>
<keyword evidence="1" id="KW-0479">Metal-binding</keyword>
<dbReference type="Pfam" id="PF04082">
    <property type="entry name" value="Fungal_trans"/>
    <property type="match status" value="1"/>
</dbReference>
<evidence type="ECO:0000313" key="10">
    <source>
        <dbReference type="Proteomes" id="UP001161017"/>
    </source>
</evidence>
<dbReference type="AlphaFoldDB" id="A0AA43TT56"/>
<organism evidence="9 10">
    <name type="scientific">Ramalina farinacea</name>
    <dbReference type="NCBI Taxonomy" id="258253"/>
    <lineage>
        <taxon>Eukaryota</taxon>
        <taxon>Fungi</taxon>
        <taxon>Dikarya</taxon>
        <taxon>Ascomycota</taxon>
        <taxon>Pezizomycotina</taxon>
        <taxon>Lecanoromycetes</taxon>
        <taxon>OSLEUM clade</taxon>
        <taxon>Lecanoromycetidae</taxon>
        <taxon>Lecanorales</taxon>
        <taxon>Lecanorineae</taxon>
        <taxon>Ramalinaceae</taxon>
        <taxon>Ramalina</taxon>
    </lineage>
</organism>
<keyword evidence="2" id="KW-0862">Zinc</keyword>
<evidence type="ECO:0000313" key="9">
    <source>
        <dbReference type="EMBL" id="MDI1486794.1"/>
    </source>
</evidence>
<sequence length="518" mass="58760">MQSHIDQLESRIIGLERTVNLNQQQAEPPNSRIQYDSPKSRPEDKEFMTFRGKNYKTVFYGATHDTSSFNHLCSLKPFMKEMMVQHPVLVQMQKKFRGSKVSRPAGEASGCKGNLLYMYLPSRPIADRLLDLYISSFEKTYCVLHLPSFRSEYTGMWEDLANARPVFVSLVLLILASMNCMVKQEQPSFRGDSSSARETAIGWIEVCDSFLETQSQKHITLNYLQARIVSFIAKAINAVKKKRAWTMMGTMMSFAVSAGLHRDAESLNQKHGRDGPRRRVSYFDQEMRRRLWSTISELELQSAIERGMPASLPDLLVDCGPPCNCEDEDMDPGMDYPPGSRPISIFTSSSFLHLMSTSWEMRRSLVSSINGASRPLDHQNVLRYDRMIRKALDGIPPWNGAGSEYATSLVQVQLQQFLTFAHRPLVDTGLPQDFGYLGKEHIGPAQTVVDLHYRLWKSGNCILLAFRKDLLGAGLSICHALESALRIPGRICIPFQSVLGLTDYRYTIVIEDRDDGYK</sequence>
<dbReference type="CDD" id="cd12148">
    <property type="entry name" value="fungal_TF_MHR"/>
    <property type="match status" value="1"/>
</dbReference>
<feature type="domain" description="Xylanolytic transcriptional activator regulatory" evidence="8">
    <location>
        <begin position="244"/>
        <end position="328"/>
    </location>
</feature>
<evidence type="ECO:0000259" key="8">
    <source>
        <dbReference type="SMART" id="SM00906"/>
    </source>
</evidence>
<feature type="compositionally biased region" description="Polar residues" evidence="7">
    <location>
        <begin position="20"/>
        <end position="34"/>
    </location>
</feature>
<dbReference type="EMBL" id="JAPUFD010000004">
    <property type="protein sequence ID" value="MDI1486794.1"/>
    <property type="molecule type" value="Genomic_DNA"/>
</dbReference>
<keyword evidence="6" id="KW-0539">Nucleus</keyword>
<evidence type="ECO:0000256" key="6">
    <source>
        <dbReference type="ARBA" id="ARBA00023242"/>
    </source>
</evidence>
<dbReference type="SMART" id="SM00906">
    <property type="entry name" value="Fungal_trans"/>
    <property type="match status" value="1"/>
</dbReference>
<dbReference type="GO" id="GO:0008270">
    <property type="term" value="F:zinc ion binding"/>
    <property type="evidence" value="ECO:0007669"/>
    <property type="project" value="InterPro"/>
</dbReference>
<keyword evidence="5" id="KW-0804">Transcription</keyword>
<dbReference type="GO" id="GO:0001228">
    <property type="term" value="F:DNA-binding transcription activator activity, RNA polymerase II-specific"/>
    <property type="evidence" value="ECO:0007669"/>
    <property type="project" value="TreeGrafter"/>
</dbReference>
<keyword evidence="4" id="KW-0238">DNA-binding</keyword>
<dbReference type="InterPro" id="IPR007219">
    <property type="entry name" value="XnlR_reg_dom"/>
</dbReference>
<name>A0AA43TT56_9LECA</name>
<evidence type="ECO:0000256" key="3">
    <source>
        <dbReference type="ARBA" id="ARBA00023015"/>
    </source>
</evidence>
<protein>
    <recommendedName>
        <fullName evidence="8">Xylanolytic transcriptional activator regulatory domain-containing protein</fullName>
    </recommendedName>
</protein>
<dbReference type="GO" id="GO:0000978">
    <property type="term" value="F:RNA polymerase II cis-regulatory region sequence-specific DNA binding"/>
    <property type="evidence" value="ECO:0007669"/>
    <property type="project" value="TreeGrafter"/>
</dbReference>
<feature type="region of interest" description="Disordered" evidence="7">
    <location>
        <begin position="20"/>
        <end position="43"/>
    </location>
</feature>
<dbReference type="PANTHER" id="PTHR31944">
    <property type="entry name" value="HEME-RESPONSIVE ZINC FINGER TRANSCRIPTION FACTOR HAP1"/>
    <property type="match status" value="1"/>
</dbReference>
<dbReference type="InterPro" id="IPR051430">
    <property type="entry name" value="Fungal_TF_Env_Response"/>
</dbReference>
<evidence type="ECO:0000256" key="5">
    <source>
        <dbReference type="ARBA" id="ARBA00023163"/>
    </source>
</evidence>
<reference evidence="9" key="1">
    <citation type="journal article" date="2023" name="Genome Biol. Evol.">
        <title>First Whole Genome Sequence and Flow Cytometry Genome Size Data for the Lichen-Forming Fungus Ramalina farinacea (Ascomycota).</title>
        <authorList>
            <person name="Llewellyn T."/>
            <person name="Mian S."/>
            <person name="Hill R."/>
            <person name="Leitch I.J."/>
            <person name="Gaya E."/>
        </authorList>
    </citation>
    <scope>NUCLEOTIDE SEQUENCE</scope>
    <source>
        <strain evidence="9">LIQ254RAFAR</strain>
    </source>
</reference>
<dbReference type="PANTHER" id="PTHR31944:SF130">
    <property type="entry name" value="ZN(II)2CYS6 TRANSCRIPTION FACTO (EUROFUNG)"/>
    <property type="match status" value="1"/>
</dbReference>
<evidence type="ECO:0000256" key="1">
    <source>
        <dbReference type="ARBA" id="ARBA00022723"/>
    </source>
</evidence>
<proteinExistence type="predicted"/>
<comment type="caution">
    <text evidence="9">The sequence shown here is derived from an EMBL/GenBank/DDBJ whole genome shotgun (WGS) entry which is preliminary data.</text>
</comment>
<evidence type="ECO:0000256" key="2">
    <source>
        <dbReference type="ARBA" id="ARBA00022833"/>
    </source>
</evidence>